<evidence type="ECO:0000256" key="1">
    <source>
        <dbReference type="SAM" id="MobiDB-lite"/>
    </source>
</evidence>
<protein>
    <submittedName>
        <fullName evidence="2">Uncharacterized protein</fullName>
    </submittedName>
</protein>
<comment type="caution">
    <text evidence="2">The sequence shown here is derived from an EMBL/GenBank/DDBJ whole genome shotgun (WGS) entry which is preliminary data.</text>
</comment>
<name>A0ABW2G2N2_9ACTN</name>
<feature type="compositionally biased region" description="Basic and acidic residues" evidence="1">
    <location>
        <begin position="307"/>
        <end position="316"/>
    </location>
</feature>
<sequence length="347" mass="39504">MGRPENPIPDNASKELRALAQYLRKLRANAGLNFRAMAVHPDGGRYSAITFQRAASGERIRRKGADGKQIVAGEQIPSEKVAEAFARVCGGDVAKARKLRREAARADAWRSVRHAYNRALREGWDAGDPPPRHISPSEVVSLRDLRTAMRFIRLQAGGPSSRELEGADPTGHLRHTTLDRVLNHRAKPRLPTPELFEAFLVGCNVAERHRKAWKNAYQRLVDADERLSARADAREARATTDPDWHTWGLDTQERQDRMEEIKRKIGHLVDRDWYDEQLDHERDKEFNEQVAYIDSLTAEELDKLQREATADHRQADRQLLADMAKRARPADRTQPLRAVPKPRRSGP</sequence>
<reference evidence="3" key="1">
    <citation type="journal article" date="2019" name="Int. J. Syst. Evol. Microbiol.">
        <title>The Global Catalogue of Microorganisms (GCM) 10K type strain sequencing project: providing services to taxonomists for standard genome sequencing and annotation.</title>
        <authorList>
            <consortium name="The Broad Institute Genomics Platform"/>
            <consortium name="The Broad Institute Genome Sequencing Center for Infectious Disease"/>
            <person name="Wu L."/>
            <person name="Ma J."/>
        </authorList>
    </citation>
    <scope>NUCLEOTIDE SEQUENCE [LARGE SCALE GENOMIC DNA]</scope>
    <source>
        <strain evidence="3">CGMCC 1.12859</strain>
    </source>
</reference>
<dbReference type="EMBL" id="JBHTAJ010000053">
    <property type="protein sequence ID" value="MFC7182773.1"/>
    <property type="molecule type" value="Genomic_DNA"/>
</dbReference>
<dbReference type="RefSeq" id="WP_345703667.1">
    <property type="nucleotide sequence ID" value="NZ_BAABKV010000001.1"/>
</dbReference>
<proteinExistence type="predicted"/>
<gene>
    <name evidence="2" type="ORF">ACFQMG_24800</name>
</gene>
<dbReference type="Proteomes" id="UP001596435">
    <property type="component" value="Unassembled WGS sequence"/>
</dbReference>
<feature type="region of interest" description="Disordered" evidence="1">
    <location>
        <begin position="307"/>
        <end position="347"/>
    </location>
</feature>
<organism evidence="2 3">
    <name type="scientific">Kitasatospora paranensis</name>
    <dbReference type="NCBI Taxonomy" id="258053"/>
    <lineage>
        <taxon>Bacteria</taxon>
        <taxon>Bacillati</taxon>
        <taxon>Actinomycetota</taxon>
        <taxon>Actinomycetes</taxon>
        <taxon>Kitasatosporales</taxon>
        <taxon>Streptomycetaceae</taxon>
        <taxon>Kitasatospora</taxon>
    </lineage>
</organism>
<keyword evidence="3" id="KW-1185">Reference proteome</keyword>
<evidence type="ECO:0000313" key="2">
    <source>
        <dbReference type="EMBL" id="MFC7182773.1"/>
    </source>
</evidence>
<evidence type="ECO:0000313" key="3">
    <source>
        <dbReference type="Proteomes" id="UP001596435"/>
    </source>
</evidence>
<accession>A0ABW2G2N2</accession>